<evidence type="ECO:0000256" key="3">
    <source>
        <dbReference type="ARBA" id="ARBA00022989"/>
    </source>
</evidence>
<dbReference type="PANTHER" id="PTHR31310">
    <property type="match status" value="1"/>
</dbReference>
<comment type="subcellular location">
    <subcellularLocation>
        <location evidence="1">Membrane</location>
        <topology evidence="1">Multi-pass membrane protein</topology>
    </subcellularLocation>
</comment>
<name>A0A6J7EX92_9ZZZZ</name>
<dbReference type="Pfam" id="PF14378">
    <property type="entry name" value="PAP2_3"/>
    <property type="match status" value="1"/>
</dbReference>
<reference evidence="7" key="1">
    <citation type="submission" date="2020-05" db="EMBL/GenBank/DDBJ databases">
        <authorList>
            <person name="Chiriac C."/>
            <person name="Salcher M."/>
            <person name="Ghai R."/>
            <person name="Kavagutti S V."/>
        </authorList>
    </citation>
    <scope>NUCLEOTIDE SEQUENCE</scope>
</reference>
<keyword evidence="3 5" id="KW-1133">Transmembrane helix</keyword>
<accession>A0A6J7EX92</accession>
<evidence type="ECO:0000256" key="1">
    <source>
        <dbReference type="ARBA" id="ARBA00004141"/>
    </source>
</evidence>
<evidence type="ECO:0000256" key="2">
    <source>
        <dbReference type="ARBA" id="ARBA00022692"/>
    </source>
</evidence>
<feature type="transmembrane region" description="Helical" evidence="5">
    <location>
        <begin position="194"/>
        <end position="213"/>
    </location>
</feature>
<dbReference type="PANTHER" id="PTHR31310:SF7">
    <property type="entry name" value="PA-PHOSPHATASE RELATED-FAMILY PROTEIN DDB_G0268928"/>
    <property type="match status" value="1"/>
</dbReference>
<dbReference type="GO" id="GO:0016020">
    <property type="term" value="C:membrane"/>
    <property type="evidence" value="ECO:0007669"/>
    <property type="project" value="UniProtKB-SubCell"/>
</dbReference>
<dbReference type="InterPro" id="IPR052185">
    <property type="entry name" value="IPC_Synthase-Related"/>
</dbReference>
<protein>
    <submittedName>
        <fullName evidence="7">Unannotated protein</fullName>
    </submittedName>
</protein>
<sequence length="286" mass="31862">MSAQVEVSPSRVRGRLPWVREILVISAVYLVYGFVRNQFGSAQLRASDAPLHSFNNAIHVINIEKAIGLFHESTIQHWFLGTPFIEFFNIFYGTAHFIVTLGVLVWLFVRRHHLFARWRTMLMVTTVLALVGFALFPLMPPRLVNALPADSRYGGGDLAAKSHVPDYGFVDTLRDGEGLWSFDSAGMDDISNQYAAMPSLHIAWSVWCTLALCRFSRRRSSRILAVLYPIVTLVAIVATANHYIIDAVGGLAIVLAGYLATTMIDHLQQRRHPAVVSQGEDVLVTA</sequence>
<feature type="transmembrane region" description="Helical" evidence="5">
    <location>
        <begin position="250"/>
        <end position="267"/>
    </location>
</feature>
<dbReference type="CDD" id="cd03386">
    <property type="entry name" value="PAP2_Aur1_like"/>
    <property type="match status" value="1"/>
</dbReference>
<evidence type="ECO:0000313" key="7">
    <source>
        <dbReference type="EMBL" id="CAB4884749.1"/>
    </source>
</evidence>
<keyword evidence="4 5" id="KW-0472">Membrane</keyword>
<proteinExistence type="predicted"/>
<dbReference type="AlphaFoldDB" id="A0A6J7EX92"/>
<dbReference type="EMBL" id="CAFBLP010000052">
    <property type="protein sequence ID" value="CAB4884749.1"/>
    <property type="molecule type" value="Genomic_DNA"/>
</dbReference>
<feature type="transmembrane region" description="Helical" evidence="5">
    <location>
        <begin position="225"/>
        <end position="244"/>
    </location>
</feature>
<evidence type="ECO:0000259" key="6">
    <source>
        <dbReference type="Pfam" id="PF14378"/>
    </source>
</evidence>
<gene>
    <name evidence="7" type="ORF">UFOPK3376_01966</name>
</gene>
<feature type="domain" description="Inositolphosphotransferase Aur1/Ipt1" evidence="6">
    <location>
        <begin position="60"/>
        <end position="259"/>
    </location>
</feature>
<dbReference type="InterPro" id="IPR026841">
    <property type="entry name" value="Aur1/Ipt1"/>
</dbReference>
<evidence type="ECO:0000256" key="5">
    <source>
        <dbReference type="SAM" id="Phobius"/>
    </source>
</evidence>
<evidence type="ECO:0000256" key="4">
    <source>
        <dbReference type="ARBA" id="ARBA00023136"/>
    </source>
</evidence>
<feature type="transmembrane region" description="Helical" evidence="5">
    <location>
        <begin position="121"/>
        <end position="139"/>
    </location>
</feature>
<feature type="transmembrane region" description="Helical" evidence="5">
    <location>
        <begin position="90"/>
        <end position="109"/>
    </location>
</feature>
<keyword evidence="2 5" id="KW-0812">Transmembrane</keyword>
<organism evidence="7">
    <name type="scientific">freshwater metagenome</name>
    <dbReference type="NCBI Taxonomy" id="449393"/>
    <lineage>
        <taxon>unclassified sequences</taxon>
        <taxon>metagenomes</taxon>
        <taxon>ecological metagenomes</taxon>
    </lineage>
</organism>
<feature type="transmembrane region" description="Helical" evidence="5">
    <location>
        <begin position="18"/>
        <end position="35"/>
    </location>
</feature>